<organism evidence="1 2">
    <name type="scientific">Aspergillus cristatus</name>
    <name type="common">Chinese Fuzhuan brick tea-fermentation fungus</name>
    <name type="synonym">Eurotium cristatum</name>
    <dbReference type="NCBI Taxonomy" id="573508"/>
    <lineage>
        <taxon>Eukaryota</taxon>
        <taxon>Fungi</taxon>
        <taxon>Dikarya</taxon>
        <taxon>Ascomycota</taxon>
        <taxon>Pezizomycotina</taxon>
        <taxon>Eurotiomycetes</taxon>
        <taxon>Eurotiomycetidae</taxon>
        <taxon>Eurotiales</taxon>
        <taxon>Aspergillaceae</taxon>
        <taxon>Aspergillus</taxon>
        <taxon>Aspergillus subgen. Aspergillus</taxon>
    </lineage>
</organism>
<dbReference type="Proteomes" id="UP000094569">
    <property type="component" value="Unassembled WGS sequence"/>
</dbReference>
<dbReference type="EMBL" id="JXNT01000006">
    <property type="protein sequence ID" value="ODM18488.1"/>
    <property type="molecule type" value="Genomic_DNA"/>
</dbReference>
<evidence type="ECO:0000313" key="1">
    <source>
        <dbReference type="EMBL" id="ODM18488.1"/>
    </source>
</evidence>
<dbReference type="VEuPathDB" id="FungiDB:SI65_06359"/>
<dbReference type="AlphaFoldDB" id="A0A1E3BC77"/>
<protein>
    <recommendedName>
        <fullName evidence="3">Ras-GEF domain-containing protein</fullName>
    </recommendedName>
</protein>
<dbReference type="GO" id="GO:0005085">
    <property type="term" value="F:guanyl-nucleotide exchange factor activity"/>
    <property type="evidence" value="ECO:0007669"/>
    <property type="project" value="InterPro"/>
</dbReference>
<dbReference type="GO" id="GO:0007264">
    <property type="term" value="P:small GTPase-mediated signal transduction"/>
    <property type="evidence" value="ECO:0007669"/>
    <property type="project" value="InterPro"/>
</dbReference>
<comment type="caution">
    <text evidence="1">The sequence shown here is derived from an EMBL/GenBank/DDBJ whole genome shotgun (WGS) entry which is preliminary data.</text>
</comment>
<name>A0A1E3BC77_ASPCR</name>
<keyword evidence="2" id="KW-1185">Reference proteome</keyword>
<gene>
    <name evidence="1" type="ORF">SI65_06359</name>
</gene>
<dbReference type="OrthoDB" id="4312812at2759"/>
<accession>A0A1E3BC77</accession>
<dbReference type="STRING" id="573508.A0A1E3BC77"/>
<dbReference type="InterPro" id="IPR023578">
    <property type="entry name" value="Ras_GEF_dom_sf"/>
</dbReference>
<proteinExistence type="predicted"/>
<sequence>MNFVISPYEKTAFGPIFTTAEDTSPYLAVDNGMDSFISLTPQSPLAESTFVPVQSTYPSLFRPSAERPRFSVSYKWWEDEATTVLWAFDAGEIQRVIRYGLFPDENLPRTALQSRNESTVDSFLFTLVQPHERPFIANLSHVQKVEEILRRSKGTSPALVPWSWFPSVMSREQDPEAIAKAIDAESRLHFTRIPFEEWVRYSLGYRSTLVDSFLEEHTKLFHHLLHYLDAFPEELKRYAEVEKHLRKRSPFAHRALVQSLLTVQSGGEQRPPLSPVPGFDFIAGPIQRLFKEHPPSLTAILKVLCVLEVRFRSMYLHIPEMDWNESFDTTVTFFEDVLASTSAVDLARTLTTTDEGHFSELDEQGLMTEGPVAWQIIVEWHKLSMAVWEVCSALPDLIPYIQECVQALFLIRNYHSLTAMLNGLQKYSILAMTFNNVNSTTGTVTLGPVLPADLFYLLNPFHNYLAYRQQFHEAPGIPFLLPHIREFKQHGQGVLRQLFQEIQIPLP</sequence>
<reference evidence="1 2" key="1">
    <citation type="journal article" date="2016" name="BMC Genomics">
        <title>Comparative genomic and transcriptomic analyses of the Fuzhuan brick tea-fermentation fungus Aspergillus cristatus.</title>
        <authorList>
            <person name="Ge Y."/>
            <person name="Wang Y."/>
            <person name="Liu Y."/>
            <person name="Tan Y."/>
            <person name="Ren X."/>
            <person name="Zhang X."/>
            <person name="Hyde K.D."/>
            <person name="Liu Y."/>
            <person name="Liu Z."/>
        </authorList>
    </citation>
    <scope>NUCLEOTIDE SEQUENCE [LARGE SCALE GENOMIC DNA]</scope>
    <source>
        <strain evidence="1 2">GZAAS20.1005</strain>
    </source>
</reference>
<evidence type="ECO:0008006" key="3">
    <source>
        <dbReference type="Google" id="ProtNLM"/>
    </source>
</evidence>
<dbReference type="InterPro" id="IPR036964">
    <property type="entry name" value="RASGEF_cat_dom_sf"/>
</dbReference>
<evidence type="ECO:0000313" key="2">
    <source>
        <dbReference type="Proteomes" id="UP000094569"/>
    </source>
</evidence>
<dbReference type="Gene3D" id="1.10.840.10">
    <property type="entry name" value="Ras guanine-nucleotide exchange factors catalytic domain"/>
    <property type="match status" value="1"/>
</dbReference>
<dbReference type="SUPFAM" id="SSF48366">
    <property type="entry name" value="Ras GEF"/>
    <property type="match status" value="1"/>
</dbReference>